<evidence type="ECO:0008006" key="2">
    <source>
        <dbReference type="Google" id="ProtNLM"/>
    </source>
</evidence>
<dbReference type="EMBL" id="JH650971">
    <property type="protein sequence ID" value="EXA46353.1"/>
    <property type="molecule type" value="Genomic_DNA"/>
</dbReference>
<gene>
    <name evidence="1" type="ORF">FOVG_07074</name>
</gene>
<sequence>MTNAPGRPSKACDICKRQKVGCSPFLERYK</sequence>
<dbReference type="Proteomes" id="UP000030751">
    <property type="component" value="Unassembled WGS sequence"/>
</dbReference>
<protein>
    <recommendedName>
        <fullName evidence="2">Zn(2)-C6 fungal-type domain-containing protein</fullName>
    </recommendedName>
</protein>
<reference evidence="1" key="2">
    <citation type="submission" date="2012-05" db="EMBL/GenBank/DDBJ databases">
        <title>Annotation of the Genome Sequence of Fusarium oxysporum HDV247.</title>
        <authorList>
            <consortium name="The Broad Institute Genomics Platform"/>
            <person name="Ma L.-J."/>
            <person name="Corby-Kistler H."/>
            <person name="Broz K."/>
            <person name="Gale L.R."/>
            <person name="Jonkers W."/>
            <person name="O'Donnell K."/>
            <person name="Ploetz R."/>
            <person name="Steinberg C."/>
            <person name="Schwartz D.C."/>
            <person name="VanEtten H."/>
            <person name="Zhou S."/>
            <person name="Young S.K."/>
            <person name="Zeng Q."/>
            <person name="Gargeya S."/>
            <person name="Fitzgerald M."/>
            <person name="Abouelleil A."/>
            <person name="Alvarado L."/>
            <person name="Chapman S.B."/>
            <person name="Gainer-Dewar J."/>
            <person name="Goldberg J."/>
            <person name="Griggs A."/>
            <person name="Gujja S."/>
            <person name="Hansen M."/>
            <person name="Howarth C."/>
            <person name="Imamovic A."/>
            <person name="Ireland A."/>
            <person name="Larimer J."/>
            <person name="McCowan C."/>
            <person name="Murphy C."/>
            <person name="Pearson M."/>
            <person name="Poon T.W."/>
            <person name="Priest M."/>
            <person name="Roberts A."/>
            <person name="Saif S."/>
            <person name="Shea T."/>
            <person name="Sykes S."/>
            <person name="Wortman J."/>
            <person name="Nusbaum C."/>
            <person name="Birren B."/>
        </authorList>
    </citation>
    <scope>NUCLEOTIDE SEQUENCE</scope>
    <source>
        <strain evidence="1">HDV247</strain>
    </source>
</reference>
<dbReference type="HOGENOM" id="CLU_3406412_0_0_1"/>
<organism evidence="1">
    <name type="scientific">Fusarium oxysporum f. sp. pisi HDV247</name>
    <dbReference type="NCBI Taxonomy" id="1080344"/>
    <lineage>
        <taxon>Eukaryota</taxon>
        <taxon>Fungi</taxon>
        <taxon>Dikarya</taxon>
        <taxon>Ascomycota</taxon>
        <taxon>Pezizomycotina</taxon>
        <taxon>Sordariomycetes</taxon>
        <taxon>Hypocreomycetidae</taxon>
        <taxon>Hypocreales</taxon>
        <taxon>Nectriaceae</taxon>
        <taxon>Fusarium</taxon>
        <taxon>Fusarium oxysporum species complex</taxon>
    </lineage>
</organism>
<accession>W9PMP6</accession>
<dbReference type="SUPFAM" id="SSF57701">
    <property type="entry name" value="Zn2/Cys6 DNA-binding domain"/>
    <property type="match status" value="1"/>
</dbReference>
<name>W9PMP6_FUSOX</name>
<dbReference type="AlphaFoldDB" id="W9PMP6"/>
<evidence type="ECO:0000313" key="1">
    <source>
        <dbReference type="EMBL" id="EXA46353.1"/>
    </source>
</evidence>
<dbReference type="GO" id="GO:0008270">
    <property type="term" value="F:zinc ion binding"/>
    <property type="evidence" value="ECO:0007669"/>
    <property type="project" value="InterPro"/>
</dbReference>
<dbReference type="InterPro" id="IPR036864">
    <property type="entry name" value="Zn2-C6_fun-type_DNA-bd_sf"/>
</dbReference>
<proteinExistence type="predicted"/>
<dbReference type="GO" id="GO:0000981">
    <property type="term" value="F:DNA-binding transcription factor activity, RNA polymerase II-specific"/>
    <property type="evidence" value="ECO:0007669"/>
    <property type="project" value="InterPro"/>
</dbReference>
<reference evidence="1" key="1">
    <citation type="submission" date="2011-10" db="EMBL/GenBank/DDBJ databases">
        <title>The Genome Sequence of Fusarium oxysporum HDV247.</title>
        <authorList>
            <consortium name="The Broad Institute Genome Sequencing Platform"/>
            <person name="Ma L.-J."/>
            <person name="Gale L.R."/>
            <person name="Schwartz D.C."/>
            <person name="Zhou S."/>
            <person name="Corby-Kistler H."/>
            <person name="Young S.K."/>
            <person name="Zeng Q."/>
            <person name="Gargeya S."/>
            <person name="Fitzgerald M."/>
            <person name="Haas B."/>
            <person name="Abouelleil A."/>
            <person name="Alvarado L."/>
            <person name="Arachchi H.M."/>
            <person name="Berlin A."/>
            <person name="Brown A."/>
            <person name="Chapman S.B."/>
            <person name="Chen Z."/>
            <person name="Dunbar C."/>
            <person name="Freedman E."/>
            <person name="Gearin G."/>
            <person name="Goldberg J."/>
            <person name="Griggs A."/>
            <person name="Gujja S."/>
            <person name="Heiman D."/>
            <person name="Howarth C."/>
            <person name="Larson L."/>
            <person name="Lui A."/>
            <person name="MacDonald P.J.P."/>
            <person name="Montmayeur A."/>
            <person name="Murphy C."/>
            <person name="Neiman D."/>
            <person name="Pearson M."/>
            <person name="Priest M."/>
            <person name="Roberts A."/>
            <person name="Saif S."/>
            <person name="Shea T."/>
            <person name="Shenoy N."/>
            <person name="Sisk P."/>
            <person name="Stolte C."/>
            <person name="Sykes S."/>
            <person name="Wortman J."/>
            <person name="Nusbaum C."/>
            <person name="Birren B."/>
        </authorList>
    </citation>
    <scope>NUCLEOTIDE SEQUENCE [LARGE SCALE GENOMIC DNA]</scope>
    <source>
        <strain evidence="1">HDV247</strain>
    </source>
</reference>